<evidence type="ECO:0000313" key="3">
    <source>
        <dbReference type="Proteomes" id="UP000824202"/>
    </source>
</evidence>
<evidence type="ECO:0000259" key="1">
    <source>
        <dbReference type="Pfam" id="PF03724"/>
    </source>
</evidence>
<dbReference type="EMBL" id="DXFT01000126">
    <property type="protein sequence ID" value="HIX03775.1"/>
    <property type="molecule type" value="Genomic_DNA"/>
</dbReference>
<dbReference type="PROSITE" id="PS51257">
    <property type="entry name" value="PROKAR_LIPOPROTEIN"/>
    <property type="match status" value="1"/>
</dbReference>
<organism evidence="2 3">
    <name type="scientific">Candidatus Odoribacter faecigallinarum</name>
    <dbReference type="NCBI Taxonomy" id="2838706"/>
    <lineage>
        <taxon>Bacteria</taxon>
        <taxon>Pseudomonadati</taxon>
        <taxon>Bacteroidota</taxon>
        <taxon>Bacteroidia</taxon>
        <taxon>Bacteroidales</taxon>
        <taxon>Odoribacteraceae</taxon>
        <taxon>Odoribacter</taxon>
    </lineage>
</organism>
<dbReference type="Gene3D" id="2.40.128.270">
    <property type="match status" value="1"/>
</dbReference>
<reference evidence="2" key="1">
    <citation type="journal article" date="2021" name="PeerJ">
        <title>Extensive microbial diversity within the chicken gut microbiome revealed by metagenomics and culture.</title>
        <authorList>
            <person name="Gilroy R."/>
            <person name="Ravi A."/>
            <person name="Getino M."/>
            <person name="Pursley I."/>
            <person name="Horton D.L."/>
            <person name="Alikhan N.F."/>
            <person name="Baker D."/>
            <person name="Gharbi K."/>
            <person name="Hall N."/>
            <person name="Watson M."/>
            <person name="Adriaenssens E.M."/>
            <person name="Foster-Nyarko E."/>
            <person name="Jarju S."/>
            <person name="Secka A."/>
            <person name="Antonio M."/>
            <person name="Oren A."/>
            <person name="Chaudhuri R.R."/>
            <person name="La Ragione R."/>
            <person name="Hildebrand F."/>
            <person name="Pallen M.J."/>
        </authorList>
    </citation>
    <scope>NUCLEOTIDE SEQUENCE</scope>
    <source>
        <strain evidence="2">23274</strain>
    </source>
</reference>
<proteinExistence type="predicted"/>
<comment type="caution">
    <text evidence="2">The sequence shown here is derived from an EMBL/GenBank/DDBJ whole genome shotgun (WGS) entry which is preliminary data.</text>
</comment>
<protein>
    <submittedName>
        <fullName evidence="2">META domain-containing protein</fullName>
    </submittedName>
</protein>
<accession>A0A9D2ACE2</accession>
<dbReference type="Proteomes" id="UP000824202">
    <property type="component" value="Unassembled WGS sequence"/>
</dbReference>
<dbReference type="PANTHER" id="PTHR35535:SF1">
    <property type="entry name" value="HEAT SHOCK PROTEIN HSLJ"/>
    <property type="match status" value="1"/>
</dbReference>
<gene>
    <name evidence="2" type="ORF">H9863_06625</name>
</gene>
<dbReference type="PANTHER" id="PTHR35535">
    <property type="entry name" value="HEAT SHOCK PROTEIN HSLJ"/>
    <property type="match status" value="1"/>
</dbReference>
<dbReference type="InterPro" id="IPR038670">
    <property type="entry name" value="HslJ-like_sf"/>
</dbReference>
<reference evidence="2" key="2">
    <citation type="submission" date="2021-04" db="EMBL/GenBank/DDBJ databases">
        <authorList>
            <person name="Gilroy R."/>
        </authorList>
    </citation>
    <scope>NUCLEOTIDE SEQUENCE</scope>
    <source>
        <strain evidence="2">23274</strain>
    </source>
</reference>
<dbReference type="InterPro" id="IPR005184">
    <property type="entry name" value="DUF306_Meta_HslJ"/>
</dbReference>
<feature type="domain" description="DUF306" evidence="1">
    <location>
        <begin position="25"/>
        <end position="126"/>
    </location>
</feature>
<dbReference type="AlphaFoldDB" id="A0A9D2ACE2"/>
<evidence type="ECO:0000313" key="2">
    <source>
        <dbReference type="EMBL" id="HIX03775.1"/>
    </source>
</evidence>
<dbReference type="InterPro" id="IPR053147">
    <property type="entry name" value="Hsp_HslJ-like"/>
</dbReference>
<name>A0A9D2ACE2_9BACT</name>
<sequence>MKRMKWMWAALALAAAGCTDNGALLKSQEWQLKTMVINGEVVKNPTELPVLQFSDSARIAGSAGCNRFFGKYVLDKKDGITITPGGSTMMYCPDQQFEDSYLKALPEVSHYQVSADELTLKDGEGNLSITYVPLKDSAE</sequence>
<dbReference type="Pfam" id="PF03724">
    <property type="entry name" value="META"/>
    <property type="match status" value="1"/>
</dbReference>